<evidence type="ECO:0000313" key="2">
    <source>
        <dbReference type="EMBL" id="SPY28688.1"/>
    </source>
</evidence>
<dbReference type="Pfam" id="PF08240">
    <property type="entry name" value="ADH_N"/>
    <property type="match status" value="1"/>
</dbReference>
<dbReference type="OrthoDB" id="9771084at2"/>
<dbReference type="InterPro" id="IPR013154">
    <property type="entry name" value="ADH-like_N"/>
</dbReference>
<dbReference type="InterPro" id="IPR020843">
    <property type="entry name" value="ER"/>
</dbReference>
<dbReference type="EMBL" id="UATL01000001">
    <property type="protein sequence ID" value="SPY28688.1"/>
    <property type="molecule type" value="Genomic_DNA"/>
</dbReference>
<dbReference type="Gene3D" id="3.40.50.720">
    <property type="entry name" value="NAD(P)-binding Rossmann-like Domain"/>
    <property type="match status" value="1"/>
</dbReference>
<dbReference type="GO" id="GO:0016491">
    <property type="term" value="F:oxidoreductase activity"/>
    <property type="evidence" value="ECO:0007669"/>
    <property type="project" value="InterPro"/>
</dbReference>
<dbReference type="SUPFAM" id="SSF50129">
    <property type="entry name" value="GroES-like"/>
    <property type="match status" value="1"/>
</dbReference>
<accession>A0A2T3QKV4</accession>
<dbReference type="SMART" id="SM00829">
    <property type="entry name" value="PKS_ER"/>
    <property type="match status" value="1"/>
</dbReference>
<dbReference type="RefSeq" id="WP_005298577.1">
    <property type="nucleotide sequence ID" value="NZ_PYOG01000007.1"/>
</dbReference>
<protein>
    <submittedName>
        <fullName evidence="2">Zinc-type alcohol dehydrogenase-like protein SA1988</fullName>
    </submittedName>
</protein>
<evidence type="ECO:0000259" key="1">
    <source>
        <dbReference type="SMART" id="SM00829"/>
    </source>
</evidence>
<reference evidence="2 3" key="1">
    <citation type="submission" date="2018-06" db="EMBL/GenBank/DDBJ databases">
        <authorList>
            <consortium name="Pathogen Informatics"/>
            <person name="Doyle S."/>
        </authorList>
    </citation>
    <scope>NUCLEOTIDE SEQUENCE [LARGE SCALE GENOMIC DNA]</scope>
    <source>
        <strain evidence="2 3">NCTC11647</strain>
    </source>
</reference>
<sequence>MQSWSLSQPNGLSSLINTNLPPPITKDNEVQIKVHAVGLNPIDYKLTDWGYATWNYPQIIGLDIAGVIEQVGKEISTFKVGDRVFGFLDPRQAGGFAEYVCCKPASLSHIPPHVLYSDAAALPCAGFTAWIALKDKLRLPPNSIIAITGAGGGVGGFAVQLAKIMGLTVYAIAETHHHRRLLGYGADAVIDPNDNVGLKILELTEARLLDAVIDCVSSKTASIMSALIRYNGQLVMIADQFQQIPILATTKAISIHEVALHGTYAHGTLEHIQHLSMVGEQLMTLLENHQLNPMIDKIFPFSELPQGLNYLKQNHHQGKVVVSLIDDLK</sequence>
<dbReference type="PANTHER" id="PTHR44013:SF1">
    <property type="entry name" value="ZINC-TYPE ALCOHOL DEHYDROGENASE-LIKE PROTEIN C16A3.02C"/>
    <property type="match status" value="1"/>
</dbReference>
<dbReference type="SUPFAM" id="SSF51735">
    <property type="entry name" value="NAD(P)-binding Rossmann-fold domains"/>
    <property type="match status" value="1"/>
</dbReference>
<evidence type="ECO:0000313" key="3">
    <source>
        <dbReference type="Proteomes" id="UP000251647"/>
    </source>
</evidence>
<dbReference type="PANTHER" id="PTHR44013">
    <property type="entry name" value="ZINC-TYPE ALCOHOL DEHYDROGENASE-LIKE PROTEIN C16A3.02C"/>
    <property type="match status" value="1"/>
</dbReference>
<feature type="domain" description="Enoyl reductase (ER)" evidence="1">
    <location>
        <begin position="11"/>
        <end position="322"/>
    </location>
</feature>
<dbReference type="InterPro" id="IPR011032">
    <property type="entry name" value="GroES-like_sf"/>
</dbReference>
<proteinExistence type="predicted"/>
<dbReference type="Pfam" id="PF00107">
    <property type="entry name" value="ADH_zinc_N"/>
    <property type="match status" value="1"/>
</dbReference>
<dbReference type="Proteomes" id="UP000251647">
    <property type="component" value="Unassembled WGS sequence"/>
</dbReference>
<organism evidence="2 3">
    <name type="scientific">Photobacterium damselae</name>
    <dbReference type="NCBI Taxonomy" id="38293"/>
    <lineage>
        <taxon>Bacteria</taxon>
        <taxon>Pseudomonadati</taxon>
        <taxon>Pseudomonadota</taxon>
        <taxon>Gammaproteobacteria</taxon>
        <taxon>Vibrionales</taxon>
        <taxon>Vibrionaceae</taxon>
        <taxon>Photobacterium</taxon>
    </lineage>
</organism>
<dbReference type="Gene3D" id="3.90.180.10">
    <property type="entry name" value="Medium-chain alcohol dehydrogenases, catalytic domain"/>
    <property type="match status" value="1"/>
</dbReference>
<gene>
    <name evidence="2" type="ORF">NCTC11647_01789</name>
</gene>
<name>A0A2T3QKV4_PHODM</name>
<dbReference type="InterPro" id="IPR013149">
    <property type="entry name" value="ADH-like_C"/>
</dbReference>
<dbReference type="InterPro" id="IPR036291">
    <property type="entry name" value="NAD(P)-bd_dom_sf"/>
</dbReference>
<dbReference type="AlphaFoldDB" id="A0A2T3QKV4"/>
<dbReference type="InterPro" id="IPR052733">
    <property type="entry name" value="Chloroplast_QOR"/>
</dbReference>